<feature type="domain" description="Reverse transcriptase zinc-binding" evidence="1">
    <location>
        <begin position="109"/>
        <end position="193"/>
    </location>
</feature>
<dbReference type="Proteomes" id="UP000886595">
    <property type="component" value="Unassembled WGS sequence"/>
</dbReference>
<evidence type="ECO:0000313" key="2">
    <source>
        <dbReference type="EMBL" id="KAG2327389.1"/>
    </source>
</evidence>
<protein>
    <recommendedName>
        <fullName evidence="1">Reverse transcriptase zinc-binding domain-containing protein</fullName>
    </recommendedName>
</protein>
<accession>A0A8X7WB63</accession>
<dbReference type="AlphaFoldDB" id="A0A8X7WB63"/>
<evidence type="ECO:0000313" key="3">
    <source>
        <dbReference type="Proteomes" id="UP000886595"/>
    </source>
</evidence>
<gene>
    <name evidence="2" type="ORF">Bca52824_010117</name>
</gene>
<dbReference type="PANTHER" id="PTHR33116:SF84">
    <property type="entry name" value="RNA-DIRECTED DNA POLYMERASE"/>
    <property type="match status" value="1"/>
</dbReference>
<proteinExistence type="predicted"/>
<evidence type="ECO:0000259" key="1">
    <source>
        <dbReference type="Pfam" id="PF13966"/>
    </source>
</evidence>
<dbReference type="OrthoDB" id="1107057at2759"/>
<sequence>MTNKLILLRNIVYPWIKVVLGNGERTYFWFSNWSPFGSIRDYTRREAPTSLGIASNTTLAELWEEDHWVLPAARSEKQVTILSHITSLTITDQPDHLIWCPNGISAEKYSTKLIYNLIRESANLVPWHKEFWFSGGIPKHEFLTWLMTLNRCPTKDRMLQWGLQIDGSCLLCQSHSESRDHLFFSCSFSWDVWSSLLSRCSFSPSADWIATLTSLRNFSGTRQRRKLLLLCWQAAIYSLWSERNMRLHQNHFKTTDSILRDIDKTISLRIACFRFSNPVESSDLLQAWLASAS</sequence>
<reference evidence="2 3" key="1">
    <citation type="submission" date="2020-02" db="EMBL/GenBank/DDBJ databases">
        <authorList>
            <person name="Ma Q."/>
            <person name="Huang Y."/>
            <person name="Song X."/>
            <person name="Pei D."/>
        </authorList>
    </citation>
    <scope>NUCLEOTIDE SEQUENCE [LARGE SCALE GENOMIC DNA]</scope>
    <source>
        <strain evidence="2">Sxm20200214</strain>
        <tissue evidence="2">Leaf</tissue>
    </source>
</reference>
<organism evidence="2 3">
    <name type="scientific">Brassica carinata</name>
    <name type="common">Ethiopian mustard</name>
    <name type="synonym">Abyssinian cabbage</name>
    <dbReference type="NCBI Taxonomy" id="52824"/>
    <lineage>
        <taxon>Eukaryota</taxon>
        <taxon>Viridiplantae</taxon>
        <taxon>Streptophyta</taxon>
        <taxon>Embryophyta</taxon>
        <taxon>Tracheophyta</taxon>
        <taxon>Spermatophyta</taxon>
        <taxon>Magnoliopsida</taxon>
        <taxon>eudicotyledons</taxon>
        <taxon>Gunneridae</taxon>
        <taxon>Pentapetalae</taxon>
        <taxon>rosids</taxon>
        <taxon>malvids</taxon>
        <taxon>Brassicales</taxon>
        <taxon>Brassicaceae</taxon>
        <taxon>Brassiceae</taxon>
        <taxon>Brassica</taxon>
    </lineage>
</organism>
<dbReference type="Pfam" id="PF13966">
    <property type="entry name" value="zf-RVT"/>
    <property type="match status" value="1"/>
</dbReference>
<dbReference type="EMBL" id="JAAMPC010000002">
    <property type="protein sequence ID" value="KAG2327389.1"/>
    <property type="molecule type" value="Genomic_DNA"/>
</dbReference>
<dbReference type="PANTHER" id="PTHR33116">
    <property type="entry name" value="REVERSE TRANSCRIPTASE ZINC-BINDING DOMAIN-CONTAINING PROTEIN-RELATED-RELATED"/>
    <property type="match status" value="1"/>
</dbReference>
<dbReference type="InterPro" id="IPR026960">
    <property type="entry name" value="RVT-Znf"/>
</dbReference>
<name>A0A8X7WB63_BRACI</name>
<comment type="caution">
    <text evidence="2">The sequence shown here is derived from an EMBL/GenBank/DDBJ whole genome shotgun (WGS) entry which is preliminary data.</text>
</comment>
<keyword evidence="3" id="KW-1185">Reference proteome</keyword>